<feature type="transmembrane region" description="Helical" evidence="14">
    <location>
        <begin position="291"/>
        <end position="310"/>
    </location>
</feature>
<dbReference type="PANTHER" id="PTHR11866">
    <property type="entry name" value="G-PROTEIN COUPLED RECEPTOR FAMILY 1 MEMBER"/>
    <property type="match status" value="1"/>
</dbReference>
<dbReference type="PANTHER" id="PTHR11866:SF5">
    <property type="entry name" value="THROMBOXANE A2 RECEPTOR"/>
    <property type="match status" value="1"/>
</dbReference>
<dbReference type="AlphaFoldDB" id="A0AAY4EH34"/>
<evidence type="ECO:0000256" key="11">
    <source>
        <dbReference type="ARBA" id="ARBA00023180"/>
    </source>
</evidence>
<dbReference type="PROSITE" id="PS00237">
    <property type="entry name" value="G_PROTEIN_RECEP_F1_1"/>
    <property type="match status" value="1"/>
</dbReference>
<feature type="domain" description="G-protein coupled receptors family 1 profile" evidence="15">
    <location>
        <begin position="50"/>
        <end position="307"/>
    </location>
</feature>
<sequence>MMNGTYFSGTSSSGNETIPVCFNINTSSIGAIRFSSDRFSKIFSAMGLLSNLFALLVLWKSFQRTTSRSRSSFLIFLCGLVVTDFMGLLVTGSIVVSYHITHFKWQELDPQCHLCNFMGISMVFYGLCPLMLGASMAVERFMGINRPFSRSANMSKTRACSVVAMVWVSAGCIGLLPLLGLGSYRLQLPGSWCFLNISSEPLDMTFSLIFSLVGLLSLVTSFLLNTVSVITLLRVCCGQDSGQRRRDHEVEMMVQLIWIMIIASICWCPLLVFIAQTVLSRGKLEVPKLLLWIRFATFNQILDPWVYILFRRSILRRIYPSMGWSRGSILTLYSASMRRLTRASLGGDLDQKSGRQAAGYTKPVALVQSPTSQC</sequence>
<evidence type="ECO:0000256" key="9">
    <source>
        <dbReference type="ARBA" id="ARBA00023157"/>
    </source>
</evidence>
<keyword evidence="4" id="KW-0597">Phosphoprotein</keyword>
<dbReference type="GeneID" id="114802210"/>
<name>A0AAY4EH34_9TELE</name>
<feature type="transmembrane region" description="Helical" evidence="14">
    <location>
        <begin position="42"/>
        <end position="62"/>
    </location>
</feature>
<dbReference type="InterPro" id="IPR017452">
    <property type="entry name" value="GPCR_Rhodpsn_7TM"/>
</dbReference>
<dbReference type="Pfam" id="PF00001">
    <property type="entry name" value="7tm_1"/>
    <property type="match status" value="1"/>
</dbReference>
<accession>A0AAY4EH34</accession>
<evidence type="ECO:0000256" key="14">
    <source>
        <dbReference type="SAM" id="Phobius"/>
    </source>
</evidence>
<evidence type="ECO:0000256" key="10">
    <source>
        <dbReference type="ARBA" id="ARBA00023170"/>
    </source>
</evidence>
<dbReference type="Proteomes" id="UP000694580">
    <property type="component" value="Chromosome 13"/>
</dbReference>
<feature type="transmembrane region" description="Helical" evidence="14">
    <location>
        <begin position="159"/>
        <end position="184"/>
    </location>
</feature>
<evidence type="ECO:0000259" key="15">
    <source>
        <dbReference type="PROSITE" id="PS50262"/>
    </source>
</evidence>
<dbReference type="GO" id="GO:0045907">
    <property type="term" value="P:positive regulation of vasoconstriction"/>
    <property type="evidence" value="ECO:0007669"/>
    <property type="project" value="TreeGrafter"/>
</dbReference>
<evidence type="ECO:0000256" key="4">
    <source>
        <dbReference type="ARBA" id="ARBA00022553"/>
    </source>
</evidence>
<dbReference type="GO" id="GO:0004960">
    <property type="term" value="F:thromboxane receptor activity"/>
    <property type="evidence" value="ECO:0007669"/>
    <property type="project" value="InterPro"/>
</dbReference>
<feature type="transmembrane region" description="Helical" evidence="14">
    <location>
        <begin position="74"/>
        <end position="98"/>
    </location>
</feature>
<proteinExistence type="predicted"/>
<organism evidence="16 17">
    <name type="scientific">Denticeps clupeoides</name>
    <name type="common">denticle herring</name>
    <dbReference type="NCBI Taxonomy" id="299321"/>
    <lineage>
        <taxon>Eukaryota</taxon>
        <taxon>Metazoa</taxon>
        <taxon>Chordata</taxon>
        <taxon>Craniata</taxon>
        <taxon>Vertebrata</taxon>
        <taxon>Euteleostomi</taxon>
        <taxon>Actinopterygii</taxon>
        <taxon>Neopterygii</taxon>
        <taxon>Teleostei</taxon>
        <taxon>Clupei</taxon>
        <taxon>Clupeiformes</taxon>
        <taxon>Denticipitoidei</taxon>
        <taxon>Denticipitidae</taxon>
        <taxon>Denticeps</taxon>
    </lineage>
</organism>
<dbReference type="Ensembl" id="ENSDCDT00010067626.1">
    <property type="protein sequence ID" value="ENSDCDP00010056960.1"/>
    <property type="gene ID" value="ENSDCDG00010032367.1"/>
</dbReference>
<dbReference type="GeneTree" id="ENSGT01030000234559"/>
<gene>
    <name evidence="16" type="primary">TBXA2R</name>
</gene>
<keyword evidence="7" id="KW-0297">G-protein coupled receptor</keyword>
<evidence type="ECO:0000256" key="1">
    <source>
        <dbReference type="ARBA" id="ARBA00004651"/>
    </source>
</evidence>
<dbReference type="FunFam" id="1.20.1070.10:FF:000163">
    <property type="entry name" value="Thromboxane A2 receptor"/>
    <property type="match status" value="1"/>
</dbReference>
<keyword evidence="8 14" id="KW-0472">Membrane</keyword>
<reference evidence="16 17" key="1">
    <citation type="submission" date="2020-06" db="EMBL/GenBank/DDBJ databases">
        <authorList>
            <consortium name="Wellcome Sanger Institute Data Sharing"/>
        </authorList>
    </citation>
    <scope>NUCLEOTIDE SEQUENCE [LARGE SCALE GENOMIC DNA]</scope>
</reference>
<evidence type="ECO:0000256" key="5">
    <source>
        <dbReference type="ARBA" id="ARBA00022692"/>
    </source>
</evidence>
<reference evidence="16" key="3">
    <citation type="submission" date="2025-09" db="UniProtKB">
        <authorList>
            <consortium name="Ensembl"/>
        </authorList>
    </citation>
    <scope>IDENTIFICATION</scope>
</reference>
<keyword evidence="9" id="KW-1015">Disulfide bond</keyword>
<evidence type="ECO:0000256" key="7">
    <source>
        <dbReference type="ARBA" id="ARBA00023040"/>
    </source>
</evidence>
<keyword evidence="10" id="KW-0675">Receptor</keyword>
<protein>
    <recommendedName>
        <fullName evidence="2">Thromboxane A2 receptor</fullName>
    </recommendedName>
    <alternativeName>
        <fullName evidence="13">Prostanoid TP receptor</fullName>
    </alternativeName>
</protein>
<evidence type="ECO:0000256" key="13">
    <source>
        <dbReference type="ARBA" id="ARBA00029815"/>
    </source>
</evidence>
<dbReference type="InterPro" id="IPR008365">
    <property type="entry name" value="Prostanoid_rcpt"/>
</dbReference>
<dbReference type="GO" id="GO:0007204">
    <property type="term" value="P:positive regulation of cytosolic calcium ion concentration"/>
    <property type="evidence" value="ECO:0007669"/>
    <property type="project" value="TreeGrafter"/>
</dbReference>
<evidence type="ECO:0000256" key="6">
    <source>
        <dbReference type="ARBA" id="ARBA00022989"/>
    </source>
</evidence>
<dbReference type="InterPro" id="IPR001105">
    <property type="entry name" value="Thbox_rcpt"/>
</dbReference>
<evidence type="ECO:0000256" key="3">
    <source>
        <dbReference type="ARBA" id="ARBA00022475"/>
    </source>
</evidence>
<feature type="transmembrane region" description="Helical" evidence="14">
    <location>
        <begin position="118"/>
        <end position="138"/>
    </location>
</feature>
<dbReference type="Gene3D" id="1.20.1070.10">
    <property type="entry name" value="Rhodopsin 7-helix transmembrane proteins"/>
    <property type="match status" value="1"/>
</dbReference>
<dbReference type="SUPFAM" id="SSF81321">
    <property type="entry name" value="Family A G protein-coupled receptor-like"/>
    <property type="match status" value="1"/>
</dbReference>
<dbReference type="PRINTS" id="PR01788">
    <property type="entry name" value="PROSTANOIDR"/>
</dbReference>
<comment type="subcellular location">
    <subcellularLocation>
        <location evidence="1">Cell membrane</location>
        <topology evidence="1">Multi-pass membrane protein</topology>
    </subcellularLocation>
</comment>
<keyword evidence="11" id="KW-0325">Glycoprotein</keyword>
<reference evidence="16" key="2">
    <citation type="submission" date="2025-08" db="UniProtKB">
        <authorList>
            <consortium name="Ensembl"/>
        </authorList>
    </citation>
    <scope>IDENTIFICATION</scope>
</reference>
<feature type="transmembrane region" description="Helical" evidence="14">
    <location>
        <begin position="256"/>
        <end position="279"/>
    </location>
</feature>
<keyword evidence="3" id="KW-1003">Cell membrane</keyword>
<dbReference type="GO" id="GO:0005886">
    <property type="term" value="C:plasma membrane"/>
    <property type="evidence" value="ECO:0007669"/>
    <property type="project" value="UniProtKB-SubCell"/>
</dbReference>
<keyword evidence="17" id="KW-1185">Reference proteome</keyword>
<keyword evidence="5 14" id="KW-0812">Transmembrane</keyword>
<evidence type="ECO:0000256" key="8">
    <source>
        <dbReference type="ARBA" id="ARBA00023136"/>
    </source>
</evidence>
<dbReference type="GO" id="GO:0006954">
    <property type="term" value="P:inflammatory response"/>
    <property type="evidence" value="ECO:0007669"/>
    <property type="project" value="TreeGrafter"/>
</dbReference>
<feature type="transmembrane region" description="Helical" evidence="14">
    <location>
        <begin position="204"/>
        <end position="235"/>
    </location>
</feature>
<evidence type="ECO:0000256" key="2">
    <source>
        <dbReference type="ARBA" id="ARBA00017628"/>
    </source>
</evidence>
<evidence type="ECO:0000256" key="12">
    <source>
        <dbReference type="ARBA" id="ARBA00023224"/>
    </source>
</evidence>
<dbReference type="GO" id="GO:0045777">
    <property type="term" value="P:positive regulation of blood pressure"/>
    <property type="evidence" value="ECO:0007669"/>
    <property type="project" value="TreeGrafter"/>
</dbReference>
<dbReference type="PRINTS" id="PR00429">
    <property type="entry name" value="THROMBOXANER"/>
</dbReference>
<dbReference type="PROSITE" id="PS50262">
    <property type="entry name" value="G_PROTEIN_RECEP_F1_2"/>
    <property type="match status" value="1"/>
</dbReference>
<keyword evidence="12" id="KW-0807">Transducer</keyword>
<dbReference type="GO" id="GO:0007189">
    <property type="term" value="P:adenylate cyclase-activating G protein-coupled receptor signaling pathway"/>
    <property type="evidence" value="ECO:0007669"/>
    <property type="project" value="TreeGrafter"/>
</dbReference>
<dbReference type="InterPro" id="IPR000276">
    <property type="entry name" value="GPCR_Rhodpsn"/>
</dbReference>
<dbReference type="RefSeq" id="XP_028856748.1">
    <property type="nucleotide sequence ID" value="XM_029000915.1"/>
</dbReference>
<evidence type="ECO:0000313" key="17">
    <source>
        <dbReference type="Proteomes" id="UP000694580"/>
    </source>
</evidence>
<evidence type="ECO:0000313" key="16">
    <source>
        <dbReference type="Ensembl" id="ENSDCDP00010056960.1"/>
    </source>
</evidence>
<keyword evidence="6 14" id="KW-1133">Transmembrane helix</keyword>